<keyword evidence="4" id="KW-0812">Transmembrane</keyword>
<feature type="domain" description="TonB-dependent transporter Oar-like beta-barrel" evidence="9">
    <location>
        <begin position="351"/>
        <end position="1009"/>
    </location>
</feature>
<gene>
    <name evidence="10" type="ORF">LX64_02404</name>
</gene>
<evidence type="ECO:0000256" key="4">
    <source>
        <dbReference type="ARBA" id="ARBA00022692"/>
    </source>
</evidence>
<evidence type="ECO:0000259" key="9">
    <source>
        <dbReference type="Pfam" id="PF25183"/>
    </source>
</evidence>
<keyword evidence="2" id="KW-0813">Transport</keyword>
<evidence type="ECO:0000313" key="10">
    <source>
        <dbReference type="EMBL" id="RAJ05249.1"/>
    </source>
</evidence>
<dbReference type="Proteomes" id="UP000249547">
    <property type="component" value="Unassembled WGS sequence"/>
</dbReference>
<reference evidence="10 11" key="1">
    <citation type="submission" date="2018-06" db="EMBL/GenBank/DDBJ databases">
        <title>Genomic Encyclopedia of Archaeal and Bacterial Type Strains, Phase II (KMG-II): from individual species to whole genera.</title>
        <authorList>
            <person name="Goeker M."/>
        </authorList>
    </citation>
    <scope>NUCLEOTIDE SEQUENCE [LARGE SCALE GENOMIC DNA]</scope>
    <source>
        <strain evidence="10 11">DSM 23857</strain>
    </source>
</reference>
<dbReference type="GO" id="GO:0044718">
    <property type="term" value="P:siderophore transmembrane transport"/>
    <property type="evidence" value="ECO:0007669"/>
    <property type="project" value="TreeGrafter"/>
</dbReference>
<name>A0A327QL32_9BACT</name>
<dbReference type="InterPro" id="IPR036942">
    <property type="entry name" value="Beta-barrel_TonB_sf"/>
</dbReference>
<dbReference type="SUPFAM" id="SSF49452">
    <property type="entry name" value="Starch-binding domain-like"/>
    <property type="match status" value="1"/>
</dbReference>
<protein>
    <submittedName>
        <fullName evidence="10">TonB-dependent receptor-like protein</fullName>
    </submittedName>
</protein>
<evidence type="ECO:0000313" key="11">
    <source>
        <dbReference type="Proteomes" id="UP000249547"/>
    </source>
</evidence>
<evidence type="ECO:0000256" key="2">
    <source>
        <dbReference type="ARBA" id="ARBA00022448"/>
    </source>
</evidence>
<sequence>MGFKKLLITFLLMMGVVTTFAQVTTSSMQGVIKDSKGEGLFGATVKATHVPSGTVYGTTTQLEGRYTIPNMRAGGPYKVEVTYVGYTAQTYNDIQLKLGSAFKLDATLGEDTKTLTEVNITGQRNGLINPNRNGTSTNISRNQIDNLPTVTRSVQDFARLSMQASTYSNGSDGSPMGISFGGQSNKYNQFAIDGANTSDVFGLSSSGTNGGQSGGNPISIEAIDQIQVVQNPYDIKQGGFTGGGINAITKSGTNKFQGSLYGLYQNQDLVGKSQSGGKYGNFNNKIFGATVGGPIIKNKLFFFLNYERGKQVSPVDFNPADPSTGGSAWSTTTLQQVSDILKSRYNYDAGSYTDLEKEKPSTNFLARVDWNINAVHKLTVRHSLMDASNILGSRSRSGAIYNNSFYSFPSTSNNTTIELNSSFSPRMSNELRIGFNITQDRRKYLGDPFPYIRINDAGGSTLTIGADNSSQVNKLNQKIWTITDNLTLYRGAHTITFGTNNEFYNIQNDFIQNNFGNYTYASLADFVNNAKPSAYQVTYTTADRNLREGIKFNAMQLGFYVQDEWDILSNLRVTGGLRVDIPVINTDPIVNEAFDKNPAFAGYSTATLPKTRLMFAPRIGFNYDVFKDGKTQLRGGTGIFTGRVPFVWISNQYNNNGSLYSSVNLRSTPASFTFRPDPNNQWTLDEILALPGGGSVTPLKNNVNLTDKNFKFPQAWKSNIAVDQQLPWGIIGTIEANYSKTLNNTTWENINIVKDGDKTIDLGDGPRPMWKVNSTDYDQVIVLKNTNKGYAYNLSTEFTKTTKNGLFAKVGYSYGESKALNDGTSSTASSNYRFSPNTLGLNNPEYGYSKYRMGSRVVGVVSKTFRYGKNKGWATGVTLFYNGQSGTPYSWVYFNSGANDPTGDDTGTNGNNDLVFIGTKAQVQAMNFIDIVSGGQVTVTAAQQKQDWEDYISNDKYLSKHRGEAASKYAARTPFEHVFDFKFVQDLPIVKGHKIQLTFDVLNVGNMLNKEWGRTYFISNNVATPLTITKSGGVTAYQFNKTAQLNNIDGDYKAYYINNFTSRWRGQIGIKYTFNQ</sequence>
<dbReference type="Pfam" id="PF07715">
    <property type="entry name" value="Plug"/>
    <property type="match status" value="1"/>
</dbReference>
<keyword evidence="10" id="KW-0675">Receptor</keyword>
<dbReference type="SUPFAM" id="SSF56935">
    <property type="entry name" value="Porins"/>
    <property type="match status" value="1"/>
</dbReference>
<dbReference type="AlphaFoldDB" id="A0A327QL32"/>
<dbReference type="PANTHER" id="PTHR30069:SF46">
    <property type="entry name" value="OAR PROTEIN"/>
    <property type="match status" value="1"/>
</dbReference>
<evidence type="ECO:0000256" key="6">
    <source>
        <dbReference type="ARBA" id="ARBA00023237"/>
    </source>
</evidence>
<dbReference type="InterPro" id="IPR039426">
    <property type="entry name" value="TonB-dep_rcpt-like"/>
</dbReference>
<dbReference type="Gene3D" id="2.60.40.1120">
    <property type="entry name" value="Carboxypeptidase-like, regulatory domain"/>
    <property type="match status" value="1"/>
</dbReference>
<keyword evidence="3" id="KW-1134">Transmembrane beta strand</keyword>
<dbReference type="InterPro" id="IPR037066">
    <property type="entry name" value="Plug_dom_sf"/>
</dbReference>
<comment type="subcellular location">
    <subcellularLocation>
        <location evidence="1">Cell outer membrane</location>
        <topology evidence="1">Multi-pass membrane protein</topology>
    </subcellularLocation>
</comment>
<accession>A0A327QL32</accession>
<dbReference type="InterPro" id="IPR013784">
    <property type="entry name" value="Carb-bd-like_fold"/>
</dbReference>
<dbReference type="RefSeq" id="WP_111597858.1">
    <property type="nucleotide sequence ID" value="NZ_QLLL01000004.1"/>
</dbReference>
<dbReference type="GO" id="GO:0015344">
    <property type="term" value="F:siderophore uptake transmembrane transporter activity"/>
    <property type="evidence" value="ECO:0007669"/>
    <property type="project" value="TreeGrafter"/>
</dbReference>
<comment type="caution">
    <text evidence="10">The sequence shown here is derived from an EMBL/GenBank/DDBJ whole genome shotgun (WGS) entry which is preliminary data.</text>
</comment>
<dbReference type="Pfam" id="PF25183">
    <property type="entry name" value="OMP_b-brl_4"/>
    <property type="match status" value="2"/>
</dbReference>
<dbReference type="EMBL" id="QLLL01000004">
    <property type="protein sequence ID" value="RAJ05249.1"/>
    <property type="molecule type" value="Genomic_DNA"/>
</dbReference>
<dbReference type="GO" id="GO:0030246">
    <property type="term" value="F:carbohydrate binding"/>
    <property type="evidence" value="ECO:0007669"/>
    <property type="project" value="InterPro"/>
</dbReference>
<dbReference type="Gene3D" id="2.170.130.10">
    <property type="entry name" value="TonB-dependent receptor, plug domain"/>
    <property type="match status" value="1"/>
</dbReference>
<feature type="chain" id="PRO_5016338530" evidence="7">
    <location>
        <begin position="22"/>
        <end position="1076"/>
    </location>
</feature>
<feature type="domain" description="TonB-dependent receptor plug" evidence="8">
    <location>
        <begin position="135"/>
        <end position="245"/>
    </location>
</feature>
<evidence type="ECO:0000256" key="7">
    <source>
        <dbReference type="SAM" id="SignalP"/>
    </source>
</evidence>
<dbReference type="OrthoDB" id="9768147at2"/>
<keyword evidence="11" id="KW-1185">Reference proteome</keyword>
<keyword evidence="5" id="KW-0472">Membrane</keyword>
<dbReference type="InterPro" id="IPR012910">
    <property type="entry name" value="Plug_dom"/>
</dbReference>
<evidence type="ECO:0000256" key="5">
    <source>
        <dbReference type="ARBA" id="ARBA00023136"/>
    </source>
</evidence>
<dbReference type="GO" id="GO:0009279">
    <property type="term" value="C:cell outer membrane"/>
    <property type="evidence" value="ECO:0007669"/>
    <property type="project" value="UniProtKB-SubCell"/>
</dbReference>
<dbReference type="PANTHER" id="PTHR30069">
    <property type="entry name" value="TONB-DEPENDENT OUTER MEMBRANE RECEPTOR"/>
    <property type="match status" value="1"/>
</dbReference>
<evidence type="ECO:0000256" key="1">
    <source>
        <dbReference type="ARBA" id="ARBA00004571"/>
    </source>
</evidence>
<evidence type="ECO:0000259" key="8">
    <source>
        <dbReference type="Pfam" id="PF07715"/>
    </source>
</evidence>
<organism evidence="10 11">
    <name type="scientific">Chitinophaga skermanii</name>
    <dbReference type="NCBI Taxonomy" id="331697"/>
    <lineage>
        <taxon>Bacteria</taxon>
        <taxon>Pseudomonadati</taxon>
        <taxon>Bacteroidota</taxon>
        <taxon>Chitinophagia</taxon>
        <taxon>Chitinophagales</taxon>
        <taxon>Chitinophagaceae</taxon>
        <taxon>Chitinophaga</taxon>
    </lineage>
</organism>
<evidence type="ECO:0000256" key="3">
    <source>
        <dbReference type="ARBA" id="ARBA00022452"/>
    </source>
</evidence>
<feature type="signal peptide" evidence="7">
    <location>
        <begin position="1"/>
        <end position="21"/>
    </location>
</feature>
<keyword evidence="7" id="KW-0732">Signal</keyword>
<dbReference type="InterPro" id="IPR057601">
    <property type="entry name" value="Oar-like_b-barrel"/>
</dbReference>
<keyword evidence="6" id="KW-0998">Cell outer membrane</keyword>
<dbReference type="Gene3D" id="2.40.170.20">
    <property type="entry name" value="TonB-dependent receptor, beta-barrel domain"/>
    <property type="match status" value="1"/>
</dbReference>
<proteinExistence type="predicted"/>
<dbReference type="Pfam" id="PF13620">
    <property type="entry name" value="CarboxypepD_reg"/>
    <property type="match status" value="1"/>
</dbReference>
<feature type="domain" description="TonB-dependent transporter Oar-like beta-barrel" evidence="9">
    <location>
        <begin position="248"/>
        <end position="315"/>
    </location>
</feature>